<evidence type="ECO:0000313" key="2">
    <source>
        <dbReference type="Proteomes" id="UP001501074"/>
    </source>
</evidence>
<reference evidence="2" key="1">
    <citation type="journal article" date="2019" name="Int. J. Syst. Evol. Microbiol.">
        <title>The Global Catalogue of Microorganisms (GCM) 10K type strain sequencing project: providing services to taxonomists for standard genome sequencing and annotation.</title>
        <authorList>
            <consortium name="The Broad Institute Genomics Platform"/>
            <consortium name="The Broad Institute Genome Sequencing Center for Infectious Disease"/>
            <person name="Wu L."/>
            <person name="Ma J."/>
        </authorList>
    </citation>
    <scope>NUCLEOTIDE SEQUENCE [LARGE SCALE GENOMIC DNA]</scope>
    <source>
        <strain evidence="2">JCM 16902</strain>
    </source>
</reference>
<dbReference type="Proteomes" id="UP001501074">
    <property type="component" value="Unassembled WGS sequence"/>
</dbReference>
<keyword evidence="2" id="KW-1185">Reference proteome</keyword>
<comment type="caution">
    <text evidence="1">The sequence shown here is derived from an EMBL/GenBank/DDBJ whole genome shotgun (WGS) entry which is preliminary data.</text>
</comment>
<dbReference type="RefSeq" id="WP_231488930.1">
    <property type="nucleotide sequence ID" value="NZ_BAAAZO010000010.1"/>
</dbReference>
<proteinExistence type="predicted"/>
<organism evidence="1 2">
    <name type="scientific">Kineosporia mesophila</name>
    <dbReference type="NCBI Taxonomy" id="566012"/>
    <lineage>
        <taxon>Bacteria</taxon>
        <taxon>Bacillati</taxon>
        <taxon>Actinomycetota</taxon>
        <taxon>Actinomycetes</taxon>
        <taxon>Kineosporiales</taxon>
        <taxon>Kineosporiaceae</taxon>
        <taxon>Kineosporia</taxon>
    </lineage>
</organism>
<gene>
    <name evidence="1" type="ORF">GCM10022223_51130</name>
</gene>
<dbReference type="EMBL" id="BAAAZO010000010">
    <property type="protein sequence ID" value="GAA3627605.1"/>
    <property type="molecule type" value="Genomic_DNA"/>
</dbReference>
<name>A0ABP7A9R9_9ACTN</name>
<sequence length="324" mass="35517">MTAEREAWLTALSRLYPVPDGYRVPLLDEDAAQDVLRCGPEVFADLVAAGLPHDGGRFDRNDLTNLALDAGTGRSRPERAVRYALRWMREDPSTWETPMQWSFSIEMSAPDEVAGSWSHTRFLPELNGGLLENWESSSAVRITPTHFEFDGPGPVTFSGSISTAGKVRGLVSPHLRKITEEFLDRGYRWVRLPEDCQHDYAPILDAGVAPCVAASTYLRKEFQAAGYEARTRGGWILGMLDLAHSWVEVVDDDGVTKPVDAVFERLSNLAEHPHPGIPAACVGSRINRMLPGAIGAGAPESLHHTAGGVRPATTRTVIRRVGAR</sequence>
<protein>
    <recommendedName>
        <fullName evidence="3">PH domain-containing protein</fullName>
    </recommendedName>
</protein>
<evidence type="ECO:0000313" key="1">
    <source>
        <dbReference type="EMBL" id="GAA3627605.1"/>
    </source>
</evidence>
<evidence type="ECO:0008006" key="3">
    <source>
        <dbReference type="Google" id="ProtNLM"/>
    </source>
</evidence>
<accession>A0ABP7A9R9</accession>